<dbReference type="Pfam" id="PF00098">
    <property type="entry name" value="zf-CCHC"/>
    <property type="match status" value="1"/>
</dbReference>
<sequence>MIEKNVEEVAEATFSQYKEMGASDEVAQMARDSARASAVSHNKVVRALREAGFDPNSSGSSGSGPRVTSASSPDPVGSTVIQVMQTPMPERYDGVTDFEDWLRRYEADARGAGWTEPRMAERLGNYLRDVYFDVWHQHCTKKDFEADRLSLLAMFSPVRPDEILAKFNGMVWDRSTRVVAFLTSLRRCMNHYNKSLPAERKLSAETMDQMIMDRLIVNAPDAAKSVLRRRAPKTVKEICEIFEDYKEKFGPSAQSNRPAAAVHAETITGGDDVKGLSNVVQAMVGSLGKLFEQQERRLAAGKSPKDQDKGRNRRRSPPKCFLCTDKHWLKDCPYKKFSEGCFVCGSKDHMARDCFKLAALRGSINSKKSTAGSGNF</sequence>
<dbReference type="SMART" id="SM00343">
    <property type="entry name" value="ZnF_C2HC"/>
    <property type="match status" value="2"/>
</dbReference>
<protein>
    <recommendedName>
        <fullName evidence="3">CCHC-type domain-containing protein</fullName>
    </recommendedName>
</protein>
<feature type="region of interest" description="Disordered" evidence="2">
    <location>
        <begin position="295"/>
        <end position="316"/>
    </location>
</feature>
<evidence type="ECO:0000313" key="4">
    <source>
        <dbReference type="EMBL" id="KAF4758555.1"/>
    </source>
</evidence>
<keyword evidence="5" id="KW-1185">Reference proteome</keyword>
<keyword evidence="1" id="KW-0863">Zinc-finger</keyword>
<dbReference type="EMBL" id="JABANO010001279">
    <property type="protein sequence ID" value="KAF4758555.1"/>
    <property type="molecule type" value="Genomic_DNA"/>
</dbReference>
<evidence type="ECO:0000256" key="2">
    <source>
        <dbReference type="SAM" id="MobiDB-lite"/>
    </source>
</evidence>
<evidence type="ECO:0000259" key="3">
    <source>
        <dbReference type="PROSITE" id="PS50158"/>
    </source>
</evidence>
<feature type="domain" description="CCHC-type" evidence="3">
    <location>
        <begin position="341"/>
        <end position="354"/>
    </location>
</feature>
<feature type="region of interest" description="Disordered" evidence="2">
    <location>
        <begin position="50"/>
        <end position="77"/>
    </location>
</feature>
<evidence type="ECO:0000313" key="5">
    <source>
        <dbReference type="Proteomes" id="UP000553632"/>
    </source>
</evidence>
<proteinExistence type="predicted"/>
<dbReference type="InterPro" id="IPR001878">
    <property type="entry name" value="Znf_CCHC"/>
</dbReference>
<name>A0A7J6UMQ9_PEROL</name>
<feature type="compositionally biased region" description="Basic and acidic residues" evidence="2">
    <location>
        <begin position="295"/>
        <end position="310"/>
    </location>
</feature>
<dbReference type="Proteomes" id="UP000553632">
    <property type="component" value="Unassembled WGS sequence"/>
</dbReference>
<keyword evidence="1" id="KW-0862">Zinc</keyword>
<gene>
    <name evidence="4" type="ORF">FOZ63_031945</name>
</gene>
<dbReference type="PROSITE" id="PS50158">
    <property type="entry name" value="ZF_CCHC"/>
    <property type="match status" value="1"/>
</dbReference>
<organism evidence="4 5">
    <name type="scientific">Perkinsus olseni</name>
    <name type="common">Perkinsus atlanticus</name>
    <dbReference type="NCBI Taxonomy" id="32597"/>
    <lineage>
        <taxon>Eukaryota</taxon>
        <taxon>Sar</taxon>
        <taxon>Alveolata</taxon>
        <taxon>Perkinsozoa</taxon>
        <taxon>Perkinsea</taxon>
        <taxon>Perkinsida</taxon>
        <taxon>Perkinsidae</taxon>
        <taxon>Perkinsus</taxon>
    </lineage>
</organism>
<accession>A0A7J6UMQ9</accession>
<dbReference type="GO" id="GO:0008270">
    <property type="term" value="F:zinc ion binding"/>
    <property type="evidence" value="ECO:0007669"/>
    <property type="project" value="UniProtKB-KW"/>
</dbReference>
<evidence type="ECO:0000256" key="1">
    <source>
        <dbReference type="PROSITE-ProRule" id="PRU00047"/>
    </source>
</evidence>
<dbReference type="AlphaFoldDB" id="A0A7J6UMQ9"/>
<dbReference type="OMA" id="WTEPRMA"/>
<dbReference type="GO" id="GO:0003676">
    <property type="term" value="F:nucleic acid binding"/>
    <property type="evidence" value="ECO:0007669"/>
    <property type="project" value="InterPro"/>
</dbReference>
<reference evidence="4 5" key="1">
    <citation type="submission" date="2020-04" db="EMBL/GenBank/DDBJ databases">
        <title>Perkinsus olseni comparative genomics.</title>
        <authorList>
            <person name="Bogema D.R."/>
        </authorList>
    </citation>
    <scope>NUCLEOTIDE SEQUENCE [LARGE SCALE GENOMIC DNA]</scope>
    <source>
        <strain evidence="4 5">ATCC PRA-207</strain>
    </source>
</reference>
<dbReference type="Gene3D" id="4.10.60.10">
    <property type="entry name" value="Zinc finger, CCHC-type"/>
    <property type="match status" value="1"/>
</dbReference>
<comment type="caution">
    <text evidence="4">The sequence shown here is derived from an EMBL/GenBank/DDBJ whole genome shotgun (WGS) entry which is preliminary data.</text>
</comment>
<dbReference type="SUPFAM" id="SSF57756">
    <property type="entry name" value="Retrovirus zinc finger-like domains"/>
    <property type="match status" value="1"/>
</dbReference>
<keyword evidence="1" id="KW-0479">Metal-binding</keyword>
<dbReference type="InterPro" id="IPR036875">
    <property type="entry name" value="Znf_CCHC_sf"/>
</dbReference>